<keyword evidence="7" id="KW-0456">Lyase</keyword>
<dbReference type="InterPro" id="IPR005860">
    <property type="entry name" value="CobD"/>
</dbReference>
<evidence type="ECO:0000256" key="2">
    <source>
        <dbReference type="ARBA" id="ARBA00003444"/>
    </source>
</evidence>
<evidence type="ECO:0000313" key="12">
    <source>
        <dbReference type="Proteomes" id="UP000005868"/>
    </source>
</evidence>
<accession>G7V603</accession>
<dbReference type="OrthoDB" id="9813612at2"/>
<dbReference type="Pfam" id="PF00155">
    <property type="entry name" value="Aminotran_1_2"/>
    <property type="match status" value="1"/>
</dbReference>
<comment type="function">
    <text evidence="2">Decarboxylates L-threonine-O-3-phosphate to yield (R)-1-amino-2-propanol O-2-phosphate, the precursor for the linkage between the nucleotide loop and the corrin ring in cobalamin.</text>
</comment>
<proteinExistence type="predicted"/>
<dbReference type="PANTHER" id="PTHR42885">
    <property type="entry name" value="HISTIDINOL-PHOSPHATE AMINOTRANSFERASE-RELATED"/>
    <property type="match status" value="1"/>
</dbReference>
<gene>
    <name evidence="11" type="ordered locus">Tlie_0162</name>
</gene>
<evidence type="ECO:0000256" key="6">
    <source>
        <dbReference type="ARBA" id="ARBA00022898"/>
    </source>
</evidence>
<dbReference type="GO" id="GO:0009236">
    <property type="term" value="P:cobalamin biosynthetic process"/>
    <property type="evidence" value="ECO:0007669"/>
    <property type="project" value="UniProtKB-UniPathway"/>
</dbReference>
<evidence type="ECO:0000256" key="4">
    <source>
        <dbReference type="ARBA" id="ARBA00012285"/>
    </source>
</evidence>
<keyword evidence="5" id="KW-0169">Cobalamin biosynthesis</keyword>
<evidence type="ECO:0000259" key="10">
    <source>
        <dbReference type="Pfam" id="PF00155"/>
    </source>
</evidence>
<evidence type="ECO:0000256" key="7">
    <source>
        <dbReference type="ARBA" id="ARBA00023239"/>
    </source>
</evidence>
<evidence type="ECO:0000313" key="11">
    <source>
        <dbReference type="EMBL" id="AER65908.1"/>
    </source>
</evidence>
<dbReference type="Proteomes" id="UP000005868">
    <property type="component" value="Chromosome"/>
</dbReference>
<dbReference type="InterPro" id="IPR015424">
    <property type="entry name" value="PyrdxlP-dep_Trfase"/>
</dbReference>
<comment type="cofactor">
    <cofactor evidence="1">
        <name>pyridoxal 5'-phosphate</name>
        <dbReference type="ChEBI" id="CHEBI:597326"/>
    </cofactor>
</comment>
<name>G7V603_THELD</name>
<dbReference type="InterPro" id="IPR015421">
    <property type="entry name" value="PyrdxlP-dep_Trfase_major"/>
</dbReference>
<dbReference type="EMBL" id="CP003096">
    <property type="protein sequence ID" value="AER65908.1"/>
    <property type="molecule type" value="Genomic_DNA"/>
</dbReference>
<dbReference type="Gene3D" id="3.40.640.10">
    <property type="entry name" value="Type I PLP-dependent aspartate aminotransferase-like (Major domain)"/>
    <property type="match status" value="1"/>
</dbReference>
<dbReference type="AlphaFoldDB" id="G7V603"/>
<dbReference type="SUPFAM" id="SSF53383">
    <property type="entry name" value="PLP-dependent transferases"/>
    <property type="match status" value="1"/>
</dbReference>
<dbReference type="eggNOG" id="COG0079">
    <property type="taxonomic scope" value="Bacteria"/>
</dbReference>
<dbReference type="GO" id="GO:0030170">
    <property type="term" value="F:pyridoxal phosphate binding"/>
    <property type="evidence" value="ECO:0007669"/>
    <property type="project" value="InterPro"/>
</dbReference>
<dbReference type="HOGENOM" id="CLU_017584_3_2_0"/>
<dbReference type="UniPathway" id="UPA00148"/>
<dbReference type="GO" id="GO:0048472">
    <property type="term" value="F:threonine-phosphate decarboxylase activity"/>
    <property type="evidence" value="ECO:0007669"/>
    <property type="project" value="UniProtKB-EC"/>
</dbReference>
<comment type="catalytic activity">
    <reaction evidence="9">
        <text>O-phospho-L-threonine + H(+) = (R)-1-aminopropan-2-yl phosphate + CO2</text>
        <dbReference type="Rhea" id="RHEA:11492"/>
        <dbReference type="ChEBI" id="CHEBI:15378"/>
        <dbReference type="ChEBI" id="CHEBI:16526"/>
        <dbReference type="ChEBI" id="CHEBI:58563"/>
        <dbReference type="ChEBI" id="CHEBI:58675"/>
        <dbReference type="EC" id="4.1.1.81"/>
    </reaction>
</comment>
<evidence type="ECO:0000256" key="9">
    <source>
        <dbReference type="ARBA" id="ARBA00048531"/>
    </source>
</evidence>
<dbReference type="InterPro" id="IPR004839">
    <property type="entry name" value="Aminotransferase_I/II_large"/>
</dbReference>
<dbReference type="PANTHER" id="PTHR42885:SF1">
    <property type="entry name" value="THREONINE-PHOSPHATE DECARBOXYLASE"/>
    <property type="match status" value="1"/>
</dbReference>
<keyword evidence="6" id="KW-0663">Pyridoxal phosphate</keyword>
<sequence>MSLMKKFTHGGNIYKVAKEYGMEEEKILDFSANINPLGPSPLAVESIINNLSLQQCYPDPDYCELRNEISKYLNVASDYIIVGNGATELIYLFFRSMRPRKVLIPVPTFSEYERAARLAGCEICYLPLNEEDGFSLSPQRLVQNLEGVSALVLCNPNNPTGVVLPRNEVEEVVKFCNRRGILVLIDEAFMEFVHEMDCLTAIDLLDEFRNVMVVRAFTKFFGMPGVRLGYGITKSAEILEGIRSFKEPWSVNVLAAVAGVAALKDEDYIQKSKAIIQRERKYLLEELSKIGWLKPFETKANFILIKILDENISSSDLRMKLFPHGILIRDASNFVGLSDRFIRVAVKDRRSNDILISALKRCREETQ</sequence>
<reference evidence="11 12" key="2">
    <citation type="journal article" date="2012" name="Stand. Genomic Sci.">
        <title>Genome sequence of the moderately thermophilic, amino-acid-degrading and sulfur-reducing bacterium Thermovirga lienii type strain (Cas60314(T)).</title>
        <authorList>
            <person name="Goker M."/>
            <person name="Saunders E."/>
            <person name="Lapidus A."/>
            <person name="Nolan M."/>
            <person name="Lucas S."/>
            <person name="Hammon N."/>
            <person name="Deshpande S."/>
            <person name="Cheng J.F."/>
            <person name="Han C."/>
            <person name="Tapia R."/>
            <person name="Goodwin L.A."/>
            <person name="Pitluck S."/>
            <person name="Liolios K."/>
            <person name="Mavromatis K."/>
            <person name="Pagani I."/>
            <person name="Ivanova N."/>
            <person name="Mikhailova N."/>
            <person name="Pati A."/>
            <person name="Chen A."/>
            <person name="Palaniappan K."/>
            <person name="Land M."/>
            <person name="Chang Y.J."/>
            <person name="Jeffries C.D."/>
            <person name="Brambilla E.M."/>
            <person name="Rohde M."/>
            <person name="Spring S."/>
            <person name="Detter J.C."/>
            <person name="Woyke T."/>
            <person name="Bristow J."/>
            <person name="Eisen J.A."/>
            <person name="Markowitz V."/>
            <person name="Hugenholtz P."/>
            <person name="Kyrpides N.C."/>
            <person name="Klenk H.P."/>
        </authorList>
    </citation>
    <scope>NUCLEOTIDE SEQUENCE [LARGE SCALE GENOMIC DNA]</scope>
    <source>
        <strain evidence="12">ATCC BAA-1197 / DSM 17291 / Cas60314</strain>
    </source>
</reference>
<evidence type="ECO:0000256" key="1">
    <source>
        <dbReference type="ARBA" id="ARBA00001933"/>
    </source>
</evidence>
<evidence type="ECO:0000256" key="3">
    <source>
        <dbReference type="ARBA" id="ARBA00004953"/>
    </source>
</evidence>
<dbReference type="NCBIfam" id="TIGR01140">
    <property type="entry name" value="L_thr_O3P_dcar"/>
    <property type="match status" value="1"/>
</dbReference>
<evidence type="ECO:0000256" key="5">
    <source>
        <dbReference type="ARBA" id="ARBA00022573"/>
    </source>
</evidence>
<keyword evidence="12" id="KW-1185">Reference proteome</keyword>
<evidence type="ECO:0000256" key="8">
    <source>
        <dbReference type="ARBA" id="ARBA00029996"/>
    </source>
</evidence>
<dbReference type="CDD" id="cd00609">
    <property type="entry name" value="AAT_like"/>
    <property type="match status" value="1"/>
</dbReference>
<comment type="pathway">
    <text evidence="3">Cofactor biosynthesis; adenosylcobalamin biosynthesis.</text>
</comment>
<dbReference type="STRING" id="580340.Tlie_0162"/>
<dbReference type="KEGG" id="tli:Tlie_0162"/>
<organism evidence="11 12">
    <name type="scientific">Thermovirga lienii (strain ATCC BAA-1197 / DSM 17291 / Cas60314)</name>
    <dbReference type="NCBI Taxonomy" id="580340"/>
    <lineage>
        <taxon>Bacteria</taxon>
        <taxon>Thermotogati</taxon>
        <taxon>Synergistota</taxon>
        <taxon>Synergistia</taxon>
        <taxon>Synergistales</taxon>
        <taxon>Thermovirgaceae</taxon>
        <taxon>Thermovirga</taxon>
    </lineage>
</organism>
<dbReference type="Gene3D" id="3.90.1150.10">
    <property type="entry name" value="Aspartate Aminotransferase, domain 1"/>
    <property type="match status" value="1"/>
</dbReference>
<feature type="domain" description="Aminotransferase class I/classII large" evidence="10">
    <location>
        <begin position="26"/>
        <end position="359"/>
    </location>
</feature>
<reference evidence="12" key="1">
    <citation type="submission" date="2011-10" db="EMBL/GenBank/DDBJ databases">
        <title>The complete genome of chromosome of Thermovirga lienii DSM 17291.</title>
        <authorList>
            <consortium name="US DOE Joint Genome Institute (JGI-PGF)"/>
            <person name="Lucas S."/>
            <person name="Copeland A."/>
            <person name="Lapidus A."/>
            <person name="Glavina del Rio T."/>
            <person name="Dalin E."/>
            <person name="Tice H."/>
            <person name="Bruce D."/>
            <person name="Goodwin L."/>
            <person name="Pitluck S."/>
            <person name="Peters L."/>
            <person name="Mikhailova N."/>
            <person name="Saunders E."/>
            <person name="Kyrpides N."/>
            <person name="Mavromatis K."/>
            <person name="Ivanova N."/>
            <person name="Last F.I."/>
            <person name="Brettin T."/>
            <person name="Detter J.C."/>
            <person name="Han C."/>
            <person name="Larimer F."/>
            <person name="Land M."/>
            <person name="Hauser L."/>
            <person name="Markowitz V."/>
            <person name="Cheng J.-F."/>
            <person name="Hugenholtz P."/>
            <person name="Woyke T."/>
            <person name="Wu D."/>
            <person name="Spring S."/>
            <person name="Schroeder M."/>
            <person name="Brambilla E.-M."/>
            <person name="Klenk H.-P."/>
            <person name="Eisen J.A."/>
        </authorList>
    </citation>
    <scope>NUCLEOTIDE SEQUENCE [LARGE SCALE GENOMIC DNA]</scope>
    <source>
        <strain evidence="12">ATCC BAA-1197 / DSM 17291 / Cas60314</strain>
    </source>
</reference>
<dbReference type="EC" id="4.1.1.81" evidence="4"/>
<protein>
    <recommendedName>
        <fullName evidence="4">threonine-phosphate decarboxylase</fullName>
        <ecNumber evidence="4">4.1.1.81</ecNumber>
    </recommendedName>
    <alternativeName>
        <fullName evidence="8">L-threonine-O-3-phosphate decarboxylase</fullName>
    </alternativeName>
</protein>
<dbReference type="InterPro" id="IPR015422">
    <property type="entry name" value="PyrdxlP-dep_Trfase_small"/>
</dbReference>